<feature type="region of interest" description="Disordered" evidence="1">
    <location>
        <begin position="67"/>
        <end position="105"/>
    </location>
</feature>
<dbReference type="Proteomes" id="UP000218775">
    <property type="component" value="Unassembled WGS sequence"/>
</dbReference>
<feature type="compositionally biased region" description="Polar residues" evidence="1">
    <location>
        <begin position="79"/>
        <end position="98"/>
    </location>
</feature>
<feature type="region of interest" description="Disordered" evidence="1">
    <location>
        <begin position="1"/>
        <end position="44"/>
    </location>
</feature>
<protein>
    <submittedName>
        <fullName evidence="2">Uncharacterized protein</fullName>
    </submittedName>
</protein>
<name>A0A2A4X013_UNCAE</name>
<evidence type="ECO:0000313" key="3">
    <source>
        <dbReference type="Proteomes" id="UP000218775"/>
    </source>
</evidence>
<sequence length="105" mass="11095">MKQKFKNIVFRTTPAGPTPGSNNVQGSSEATSNNANSANADKAAVATTLQETISKIEMIVEAARVSEVAANHPPETETNEASGSHSYSYDPATANNKINFGKLKK</sequence>
<dbReference type="AlphaFoldDB" id="A0A2A4X013"/>
<reference evidence="3" key="1">
    <citation type="submission" date="2017-08" db="EMBL/GenBank/DDBJ databases">
        <title>A dynamic microbial community with high functional redundancy inhabits the cold, oxic subseafloor aquifer.</title>
        <authorList>
            <person name="Tully B.J."/>
            <person name="Wheat C.G."/>
            <person name="Glazer B.T."/>
            <person name="Huber J.A."/>
        </authorList>
    </citation>
    <scope>NUCLEOTIDE SEQUENCE [LARGE SCALE GENOMIC DNA]</scope>
</reference>
<feature type="compositionally biased region" description="Low complexity" evidence="1">
    <location>
        <begin position="27"/>
        <end position="44"/>
    </location>
</feature>
<gene>
    <name evidence="2" type="ORF">COB21_04985</name>
</gene>
<proteinExistence type="predicted"/>
<comment type="caution">
    <text evidence="2">The sequence shown here is derived from an EMBL/GenBank/DDBJ whole genome shotgun (WGS) entry which is preliminary data.</text>
</comment>
<accession>A0A2A4X013</accession>
<evidence type="ECO:0000256" key="1">
    <source>
        <dbReference type="SAM" id="MobiDB-lite"/>
    </source>
</evidence>
<organism evidence="2 3">
    <name type="scientific">Aerophobetes bacterium</name>
    <dbReference type="NCBI Taxonomy" id="2030807"/>
    <lineage>
        <taxon>Bacteria</taxon>
        <taxon>Candidatus Aerophobota</taxon>
    </lineage>
</organism>
<dbReference type="EMBL" id="NVUK01000036">
    <property type="protein sequence ID" value="PCI75988.1"/>
    <property type="molecule type" value="Genomic_DNA"/>
</dbReference>
<evidence type="ECO:0000313" key="2">
    <source>
        <dbReference type="EMBL" id="PCI75988.1"/>
    </source>
</evidence>